<comment type="caution">
    <text evidence="14">The sequence shown here is derived from an EMBL/GenBank/DDBJ whole genome shotgun (WGS) entry which is preliminary data.</text>
</comment>
<dbReference type="EMBL" id="CAOQHR010000007">
    <property type="protein sequence ID" value="CAI6337328.1"/>
    <property type="molecule type" value="Genomic_DNA"/>
</dbReference>
<dbReference type="GO" id="GO:0006303">
    <property type="term" value="P:double-strand break repair via nonhomologous end joining"/>
    <property type="evidence" value="ECO:0007669"/>
    <property type="project" value="TreeGrafter"/>
</dbReference>
<evidence type="ECO:0000256" key="10">
    <source>
        <dbReference type="ARBA" id="ARBA00049244"/>
    </source>
</evidence>
<feature type="compositionally biased region" description="Polar residues" evidence="12">
    <location>
        <begin position="276"/>
        <end position="289"/>
    </location>
</feature>
<dbReference type="FunFam" id="1.10.150.110:FF:000005">
    <property type="entry name" value="DNA polymerase POL4"/>
    <property type="match status" value="1"/>
</dbReference>
<protein>
    <recommendedName>
        <fullName evidence="11">DNA polymerase</fullName>
        <ecNumber evidence="11">2.7.7.7</ecNumber>
    </recommendedName>
</protein>
<keyword evidence="7 11" id="KW-0239">DNA-directed DNA polymerase</keyword>
<dbReference type="EC" id="2.7.7.7" evidence="11"/>
<proteinExistence type="inferred from homology"/>
<sequence>MNTIPSQPLAKNVMHTNESRLDLSSIPPVSILSAHFEDDEIDDIKTTLRRCGATLTTDVSDAKLFIGKVGTTRRAEFELRSRKFKVEAAPEPSHDSRPDSNEEPPNKKRKLSSSGSSRAPIVMDNDSGSTIEGGQIAPPSVPGYRSPSTASPPNENLSTSYSKEPSIHDDLVWVLKVDWLDACLAAGHLVALGEHVVYRGRVIERPPPRLVHKSIKAVFAEVGKSASGADPVIQQQSNPSIIERAKADPVVADLSQNSHQRQRAAQLQSRRFEGSSFASGNRNPTFTSQKAHLLQQTTSEYEGEDSDIPPPPNWVKERIQYSCQRFTPADGPNEDFLSQVEQIQMARILTDDETGTRAYSTIIASIAAYPFKLSHPREIAQLPGCDEKAVSLFVEWKNTGRIQAVEDYESDEDMKILHMFFGIWGVGAKTARRYYYNNFWRELDDIVEHGWDELDRVQQIGVKYYDDFLQKIPRAEVEQIAGIIRRYAVRLRDNRITVTIVGGYRRGKSESGDVDVIISHPDLGATAGLVKDLVELLEDDLWITHRLTLSLKNTQRGQTTLPFCTNKTSAATKI</sequence>
<dbReference type="InterPro" id="IPR022312">
    <property type="entry name" value="DNA_pol_X"/>
</dbReference>
<evidence type="ECO:0000256" key="7">
    <source>
        <dbReference type="ARBA" id="ARBA00022932"/>
    </source>
</evidence>
<dbReference type="Pfam" id="PF14716">
    <property type="entry name" value="HHH_8"/>
    <property type="match status" value="1"/>
</dbReference>
<keyword evidence="15" id="KW-1185">Reference proteome</keyword>
<organism evidence="14 15">
    <name type="scientific">Periconia digitata</name>
    <dbReference type="NCBI Taxonomy" id="1303443"/>
    <lineage>
        <taxon>Eukaryota</taxon>
        <taxon>Fungi</taxon>
        <taxon>Dikarya</taxon>
        <taxon>Ascomycota</taxon>
        <taxon>Pezizomycotina</taxon>
        <taxon>Dothideomycetes</taxon>
        <taxon>Pleosporomycetidae</taxon>
        <taxon>Pleosporales</taxon>
        <taxon>Massarineae</taxon>
        <taxon>Periconiaceae</taxon>
        <taxon>Periconia</taxon>
    </lineage>
</organism>
<comment type="function">
    <text evidence="11">DNA polymerase that functions in several pathways of DNA repair. Involved in base excision repair (BER) responsible for repair of lesions that give rise to abasic (AP) sites in DNA. Also contributes to DNA double-strand break repair by non-homologous end joining and homologous recombination. Has both template-dependent and template-independent (terminal transferase) DNA polymerase activities. Has also a 5'-deoxyribose-5-phosphate lyase (dRP lyase) activity.</text>
</comment>
<dbReference type="InterPro" id="IPR028207">
    <property type="entry name" value="DNA_pol_B_palm_palm"/>
</dbReference>
<dbReference type="GO" id="GO:0003677">
    <property type="term" value="F:DNA binding"/>
    <property type="evidence" value="ECO:0007669"/>
    <property type="project" value="UniProtKB-UniRule"/>
</dbReference>
<dbReference type="OrthoDB" id="205514at2759"/>
<feature type="region of interest" description="Disordered" evidence="12">
    <location>
        <begin position="254"/>
        <end position="289"/>
    </location>
</feature>
<dbReference type="PANTHER" id="PTHR11276">
    <property type="entry name" value="DNA POLYMERASE TYPE-X FAMILY MEMBER"/>
    <property type="match status" value="1"/>
</dbReference>
<dbReference type="SMART" id="SM00483">
    <property type="entry name" value="POLXc"/>
    <property type="match status" value="1"/>
</dbReference>
<reference evidence="14" key="1">
    <citation type="submission" date="2023-01" db="EMBL/GenBank/DDBJ databases">
        <authorList>
            <person name="Van Ghelder C."/>
            <person name="Rancurel C."/>
        </authorList>
    </citation>
    <scope>NUCLEOTIDE SEQUENCE</scope>
    <source>
        <strain evidence="14">CNCM I-4278</strain>
    </source>
</reference>
<evidence type="ECO:0000256" key="12">
    <source>
        <dbReference type="SAM" id="MobiDB-lite"/>
    </source>
</evidence>
<dbReference type="GO" id="GO:0005634">
    <property type="term" value="C:nucleus"/>
    <property type="evidence" value="ECO:0007669"/>
    <property type="project" value="UniProtKB-SubCell"/>
</dbReference>
<dbReference type="PROSITE" id="PS00522">
    <property type="entry name" value="DNA_POLYMERASE_X"/>
    <property type="match status" value="1"/>
</dbReference>
<dbReference type="PRINTS" id="PR00870">
    <property type="entry name" value="DNAPOLXBETA"/>
</dbReference>
<dbReference type="Gene3D" id="1.10.150.20">
    <property type="entry name" value="5' to 3' exonuclease, C-terminal subdomain"/>
    <property type="match status" value="1"/>
</dbReference>
<dbReference type="Pfam" id="PF14792">
    <property type="entry name" value="DNA_pol_B_palm"/>
    <property type="match status" value="1"/>
</dbReference>
<keyword evidence="4 11" id="KW-0548">Nucleotidyltransferase</keyword>
<feature type="compositionally biased region" description="Basic and acidic residues" evidence="12">
    <location>
        <begin position="86"/>
        <end position="106"/>
    </location>
</feature>
<dbReference type="Proteomes" id="UP001152607">
    <property type="component" value="Unassembled WGS sequence"/>
</dbReference>
<feature type="compositionally biased region" description="Polar residues" evidence="12">
    <location>
        <begin position="146"/>
        <end position="162"/>
    </location>
</feature>
<dbReference type="GO" id="GO:0046872">
    <property type="term" value="F:metal ion binding"/>
    <property type="evidence" value="ECO:0007669"/>
    <property type="project" value="UniProtKB-UniRule"/>
</dbReference>
<dbReference type="GO" id="GO:0003887">
    <property type="term" value="F:DNA-directed DNA polymerase activity"/>
    <property type="evidence" value="ECO:0007669"/>
    <property type="project" value="UniProtKB-UniRule"/>
</dbReference>
<dbReference type="Gene3D" id="1.10.150.110">
    <property type="entry name" value="DNA polymerase beta, N-terminal domain-like"/>
    <property type="match status" value="1"/>
</dbReference>
<keyword evidence="3 11" id="KW-0808">Transferase</keyword>
<keyword evidence="8 11" id="KW-0234">DNA repair</keyword>
<evidence type="ECO:0000256" key="5">
    <source>
        <dbReference type="ARBA" id="ARBA00022723"/>
    </source>
</evidence>
<dbReference type="InterPro" id="IPR002054">
    <property type="entry name" value="DNA-dir_DNA_pol_X"/>
</dbReference>
<evidence type="ECO:0000256" key="8">
    <source>
        <dbReference type="ARBA" id="ARBA00023204"/>
    </source>
</evidence>
<evidence type="ECO:0000256" key="1">
    <source>
        <dbReference type="ARBA" id="ARBA00004123"/>
    </source>
</evidence>
<evidence type="ECO:0000256" key="11">
    <source>
        <dbReference type="RuleBase" id="RU366014"/>
    </source>
</evidence>
<comment type="similarity">
    <text evidence="2 11">Belongs to the DNA polymerase type-X family.</text>
</comment>
<accession>A0A9W4UIR0</accession>
<evidence type="ECO:0000256" key="2">
    <source>
        <dbReference type="ARBA" id="ARBA00008323"/>
    </source>
</evidence>
<dbReference type="InterPro" id="IPR018944">
    <property type="entry name" value="DNA_pol_lambd_fingers_domain"/>
</dbReference>
<feature type="domain" description="DNA-directed DNA polymerase X" evidence="13">
    <location>
        <begin position="330"/>
        <end position="573"/>
    </location>
</feature>
<evidence type="ECO:0000256" key="6">
    <source>
        <dbReference type="ARBA" id="ARBA00022763"/>
    </source>
</evidence>
<evidence type="ECO:0000313" key="15">
    <source>
        <dbReference type="Proteomes" id="UP001152607"/>
    </source>
</evidence>
<dbReference type="SUPFAM" id="SSF47802">
    <property type="entry name" value="DNA polymerase beta, N-terminal domain-like"/>
    <property type="match status" value="1"/>
</dbReference>
<keyword evidence="5" id="KW-0479">Metal-binding</keyword>
<name>A0A9W4UIR0_9PLEO</name>
<dbReference type="Gene3D" id="3.30.460.10">
    <property type="entry name" value="Beta Polymerase, domain 2"/>
    <property type="match status" value="1"/>
</dbReference>
<dbReference type="SUPFAM" id="SSF81585">
    <property type="entry name" value="PsbU/PolX domain-like"/>
    <property type="match status" value="1"/>
</dbReference>
<dbReference type="InterPro" id="IPR043519">
    <property type="entry name" value="NT_sf"/>
</dbReference>
<dbReference type="AlphaFoldDB" id="A0A9W4UIR0"/>
<comment type="subcellular location">
    <subcellularLocation>
        <location evidence="1 11">Nucleus</location>
    </subcellularLocation>
</comment>
<dbReference type="InterPro" id="IPR002008">
    <property type="entry name" value="DNA_pol_X_beta-like"/>
</dbReference>
<evidence type="ECO:0000256" key="9">
    <source>
        <dbReference type="ARBA" id="ARBA00023242"/>
    </source>
</evidence>
<evidence type="ECO:0000256" key="3">
    <source>
        <dbReference type="ARBA" id="ARBA00022679"/>
    </source>
</evidence>
<gene>
    <name evidence="14" type="ORF">PDIGIT_LOCUS10439</name>
</gene>
<feature type="region of interest" description="Disordered" evidence="12">
    <location>
        <begin position="86"/>
        <end position="162"/>
    </location>
</feature>
<evidence type="ECO:0000259" key="13">
    <source>
        <dbReference type="SMART" id="SM00483"/>
    </source>
</evidence>
<dbReference type="PRINTS" id="PR00869">
    <property type="entry name" value="DNAPOLX"/>
</dbReference>
<dbReference type="Pfam" id="PF10391">
    <property type="entry name" value="DNA_pol_lambd_f"/>
    <property type="match status" value="1"/>
</dbReference>
<dbReference type="InterPro" id="IPR027421">
    <property type="entry name" value="DNA_pol_lamdba_lyase_dom_sf"/>
</dbReference>
<comment type="catalytic activity">
    <reaction evidence="10 11">
        <text>DNA(n) + a 2'-deoxyribonucleoside 5'-triphosphate = DNA(n+1) + diphosphate</text>
        <dbReference type="Rhea" id="RHEA:22508"/>
        <dbReference type="Rhea" id="RHEA-COMP:17339"/>
        <dbReference type="Rhea" id="RHEA-COMP:17340"/>
        <dbReference type="ChEBI" id="CHEBI:33019"/>
        <dbReference type="ChEBI" id="CHEBI:61560"/>
        <dbReference type="ChEBI" id="CHEBI:173112"/>
        <dbReference type="EC" id="2.7.7.7"/>
    </reaction>
</comment>
<dbReference type="PANTHER" id="PTHR11276:SF29">
    <property type="entry name" value="DNA POLYMERASE TYPE-X FAMILY PROTEIN POL4"/>
    <property type="match status" value="1"/>
</dbReference>
<dbReference type="InterPro" id="IPR019843">
    <property type="entry name" value="DNA_pol-X_BS"/>
</dbReference>
<evidence type="ECO:0000313" key="14">
    <source>
        <dbReference type="EMBL" id="CAI6337328.1"/>
    </source>
</evidence>
<keyword evidence="6 11" id="KW-0227">DNA damage</keyword>
<dbReference type="InterPro" id="IPR010996">
    <property type="entry name" value="HHH_MUS81"/>
</dbReference>
<keyword evidence="9 11" id="KW-0539">Nucleus</keyword>
<dbReference type="SUPFAM" id="SSF81301">
    <property type="entry name" value="Nucleotidyltransferase"/>
    <property type="match status" value="1"/>
</dbReference>
<dbReference type="FunFam" id="1.10.150.20:FF:000010">
    <property type="entry name" value="DNA polymerase lambda"/>
    <property type="match status" value="1"/>
</dbReference>
<evidence type="ECO:0000256" key="4">
    <source>
        <dbReference type="ARBA" id="ARBA00022695"/>
    </source>
</evidence>